<keyword evidence="7" id="KW-0614">Plasmid</keyword>
<dbReference type="InterPro" id="IPR008927">
    <property type="entry name" value="6-PGluconate_DH-like_C_sf"/>
</dbReference>
<evidence type="ECO:0000259" key="5">
    <source>
        <dbReference type="Pfam" id="PF00725"/>
    </source>
</evidence>
<dbReference type="InterPro" id="IPR006176">
    <property type="entry name" value="3-OHacyl-CoA_DH_NAD-bd"/>
</dbReference>
<dbReference type="Pfam" id="PF02737">
    <property type="entry name" value="3HCDH_N"/>
    <property type="match status" value="1"/>
</dbReference>
<name>U5NW21_9MICO</name>
<dbReference type="PIRSF" id="PIRSF000105">
    <property type="entry name" value="HCDH"/>
    <property type="match status" value="1"/>
</dbReference>
<dbReference type="InterPro" id="IPR006108">
    <property type="entry name" value="3HC_DH_C"/>
</dbReference>
<feature type="domain" description="3-hydroxyacyl-CoA dehydrogenase C-terminal" evidence="5">
    <location>
        <begin position="203"/>
        <end position="298"/>
    </location>
</feature>
<comment type="similarity">
    <text evidence="2">Belongs to the 3-hydroxyacyl-CoA dehydrogenase family.</text>
</comment>
<dbReference type="InterPro" id="IPR022694">
    <property type="entry name" value="3-OHacyl-CoA_DH"/>
</dbReference>
<organism evidence="7">
    <name type="scientific">Brevibacterium sp. Ap13</name>
    <dbReference type="NCBI Taxonomy" id="1406197"/>
    <lineage>
        <taxon>Bacteria</taxon>
        <taxon>Bacillati</taxon>
        <taxon>Actinomycetota</taxon>
        <taxon>Actinomycetes</taxon>
        <taxon>Micrococcales</taxon>
        <taxon>Brevibacteriaceae</taxon>
        <taxon>Brevibacterium</taxon>
    </lineage>
</organism>
<feature type="domain" description="3-hydroxyacyl-CoA dehydrogenase NAD binding" evidence="6">
    <location>
        <begin position="23"/>
        <end position="200"/>
    </location>
</feature>
<dbReference type="PANTHER" id="PTHR48075:SF5">
    <property type="entry name" value="3-HYDROXYBUTYRYL-COA DEHYDROGENASE"/>
    <property type="match status" value="1"/>
</dbReference>
<gene>
    <name evidence="7" type="primary">hbd</name>
    <name evidence="7" type="ORF">AP13_p00920</name>
</gene>
<dbReference type="EC" id="1.1.1.157" evidence="7"/>
<dbReference type="FunFam" id="3.40.50.720:FF:000009">
    <property type="entry name" value="Fatty oxidation complex, alpha subunit"/>
    <property type="match status" value="1"/>
</dbReference>
<dbReference type="PANTHER" id="PTHR48075">
    <property type="entry name" value="3-HYDROXYACYL-COA DEHYDROGENASE FAMILY PROTEIN"/>
    <property type="match status" value="1"/>
</dbReference>
<dbReference type="InterPro" id="IPR013328">
    <property type="entry name" value="6PGD_dom2"/>
</dbReference>
<reference evidence="7" key="1">
    <citation type="journal article" date="2013" name="Genome Announc.">
        <title>Complete Genome Sequence of pAP13, a Large Linear Plasmid of a Brevibacterium Strain Isolated from a Saline Lake at 4,200 Meters above Sea Level in Argentina.</title>
        <authorList>
            <person name="Dib J.R."/>
            <person name="Schuldes J."/>
            <person name="Thurmer A."/>
            <person name="Farias M.E."/>
            <person name="Daniel R."/>
            <person name="Meinhardt F."/>
        </authorList>
    </citation>
    <scope>NUCLEOTIDE SEQUENCE</scope>
    <source>
        <strain evidence="7">Ap13</strain>
        <plasmid evidence="7">pAP13</plasmid>
    </source>
</reference>
<dbReference type="Gene3D" id="3.40.50.720">
    <property type="entry name" value="NAD(P)-binding Rossmann-like Domain"/>
    <property type="match status" value="1"/>
</dbReference>
<dbReference type="RefSeq" id="WP_023164838.1">
    <property type="nucleotide sequence ID" value="NC_022590.1"/>
</dbReference>
<dbReference type="AlphaFoldDB" id="U5NW21"/>
<proteinExistence type="inferred from homology"/>
<feature type="site" description="Important for catalytic activity" evidence="4">
    <location>
        <position position="157"/>
    </location>
</feature>
<sequence>MTESTAPTGASAPTAVQATVPATVGVLGGGRMGAGIAHAFLIKGSDVVVVERDEAAAEAAQERVESSTAKSLERGVLDGNLDAILERFTVSVDRKAFADRELVVEAVPEDWNLKVESLRAVERHLKDGAVLASNTSSLSVTGLAEQLQRPERFLGLHFFNPVPASTLVEVVIGKQTAPELVDAARSWTAGLGKTAVVVNDAPGFASSRLGVAIALEAMRMVEEGVATAEDIDNAMVLGYKHPTGPLRTTDIVGLDVRLGIAEYLASTLGERFAPPAILREKVARGELGRKTGKGFFSYDSTRPPVLGVDQQAVLSGLEARTSSAPDAQTEEGAPA</sequence>
<comment type="pathway">
    <text evidence="1">Lipid metabolism; butanoate metabolism.</text>
</comment>
<dbReference type="GO" id="GO:0008691">
    <property type="term" value="F:3-hydroxybutyryl-CoA dehydrogenase activity"/>
    <property type="evidence" value="ECO:0007669"/>
    <property type="project" value="UniProtKB-EC"/>
</dbReference>
<dbReference type="InterPro" id="IPR036291">
    <property type="entry name" value="NAD(P)-bd_dom_sf"/>
</dbReference>
<evidence type="ECO:0000256" key="3">
    <source>
        <dbReference type="ARBA" id="ARBA00023002"/>
    </source>
</evidence>
<dbReference type="SUPFAM" id="SSF48179">
    <property type="entry name" value="6-phosphogluconate dehydrogenase C-terminal domain-like"/>
    <property type="match status" value="1"/>
</dbReference>
<accession>U5NW21</accession>
<dbReference type="GO" id="GO:0070403">
    <property type="term" value="F:NAD+ binding"/>
    <property type="evidence" value="ECO:0007669"/>
    <property type="project" value="InterPro"/>
</dbReference>
<dbReference type="GO" id="GO:0006631">
    <property type="term" value="P:fatty acid metabolic process"/>
    <property type="evidence" value="ECO:0007669"/>
    <property type="project" value="InterPro"/>
</dbReference>
<geneLocation type="plasmid" evidence="7">
    <name>pAP13</name>
</geneLocation>
<evidence type="ECO:0000256" key="1">
    <source>
        <dbReference type="ARBA" id="ARBA00005086"/>
    </source>
</evidence>
<keyword evidence="3 7" id="KW-0560">Oxidoreductase</keyword>
<evidence type="ECO:0000313" key="7">
    <source>
        <dbReference type="EMBL" id="AGY35401.1"/>
    </source>
</evidence>
<dbReference type="Pfam" id="PF00725">
    <property type="entry name" value="3HCDH"/>
    <property type="match status" value="1"/>
</dbReference>
<dbReference type="Gene3D" id="1.10.1040.10">
    <property type="entry name" value="N-(1-d-carboxylethyl)-l-norvaline Dehydrogenase, domain 2"/>
    <property type="match status" value="1"/>
</dbReference>
<protein>
    <submittedName>
        <fullName evidence="7">Putative 3-hydroxybutyryl-CoA dehydrogenase Hbd</fullName>
        <ecNumber evidence="7">1.1.1.157</ecNumber>
    </submittedName>
</protein>
<evidence type="ECO:0000259" key="6">
    <source>
        <dbReference type="Pfam" id="PF02737"/>
    </source>
</evidence>
<evidence type="ECO:0000256" key="2">
    <source>
        <dbReference type="ARBA" id="ARBA00009463"/>
    </source>
</evidence>
<evidence type="ECO:0000256" key="4">
    <source>
        <dbReference type="PIRSR" id="PIRSR000105-1"/>
    </source>
</evidence>
<dbReference type="SUPFAM" id="SSF51735">
    <property type="entry name" value="NAD(P)-binding Rossmann-fold domains"/>
    <property type="match status" value="1"/>
</dbReference>
<dbReference type="EMBL" id="KF577590">
    <property type="protein sequence ID" value="AGY35401.1"/>
    <property type="molecule type" value="Genomic_DNA"/>
</dbReference>